<keyword evidence="1" id="KW-0472">Membrane</keyword>
<protein>
    <submittedName>
        <fullName evidence="2">Cobalt transporter subunit CbtB</fullName>
    </submittedName>
</protein>
<evidence type="ECO:0000256" key="1">
    <source>
        <dbReference type="SAM" id="Phobius"/>
    </source>
</evidence>
<proteinExistence type="predicted"/>
<dbReference type="STRING" id="1189325.SAMN04488119_10137"/>
<organism evidence="2 3">
    <name type="scientific">Oceanicella actignis</name>
    <dbReference type="NCBI Taxonomy" id="1189325"/>
    <lineage>
        <taxon>Bacteria</taxon>
        <taxon>Pseudomonadati</taxon>
        <taxon>Pseudomonadota</taxon>
        <taxon>Alphaproteobacteria</taxon>
        <taxon>Rhodobacterales</taxon>
        <taxon>Paracoccaceae</taxon>
        <taxon>Oceanicella</taxon>
    </lineage>
</organism>
<keyword evidence="1" id="KW-1133">Transmembrane helix</keyword>
<evidence type="ECO:0000313" key="2">
    <source>
        <dbReference type="EMBL" id="SHN60188.1"/>
    </source>
</evidence>
<gene>
    <name evidence="2" type="ORF">SAMN05216200_10338</name>
</gene>
<dbReference type="RefSeq" id="WP_072746642.1">
    <property type="nucleotide sequence ID" value="NZ_FOHL01000001.1"/>
</dbReference>
<dbReference type="EMBL" id="FRDL01000003">
    <property type="protein sequence ID" value="SHN60188.1"/>
    <property type="molecule type" value="Genomic_DNA"/>
</dbReference>
<accession>A0A1M7SP33</accession>
<name>A0A1M7SP33_9RHOB</name>
<dbReference type="Proteomes" id="UP000184066">
    <property type="component" value="Unassembled WGS sequence"/>
</dbReference>
<dbReference type="Pfam" id="PF09489">
    <property type="entry name" value="CbtB"/>
    <property type="match status" value="1"/>
</dbReference>
<dbReference type="AlphaFoldDB" id="A0A1M7SP33"/>
<feature type="transmembrane region" description="Helical" evidence="1">
    <location>
        <begin position="12"/>
        <end position="36"/>
    </location>
</feature>
<keyword evidence="3" id="KW-1185">Reference proteome</keyword>
<reference evidence="2 3" key="1">
    <citation type="submission" date="2016-12" db="EMBL/GenBank/DDBJ databases">
        <authorList>
            <person name="Song W.-J."/>
            <person name="Kurnit D.M."/>
        </authorList>
    </citation>
    <scope>NUCLEOTIDE SEQUENCE [LARGE SCALE GENOMIC DNA]</scope>
    <source>
        <strain evidence="2 3">CGMCC 1.10808</strain>
    </source>
</reference>
<keyword evidence="1" id="KW-0812">Transmembrane</keyword>
<sequence>MQNTTLRHAARVDAGLVSIVGAAALGLTLVFFAGFANVTHDVAHDSRHAIAFPCH</sequence>
<dbReference type="OrthoDB" id="9813304at2"/>
<evidence type="ECO:0000313" key="3">
    <source>
        <dbReference type="Proteomes" id="UP000184066"/>
    </source>
</evidence>
<dbReference type="InterPro" id="IPR012667">
    <property type="entry name" value="CbtB_put"/>
</dbReference>